<evidence type="ECO:0000313" key="5">
    <source>
        <dbReference type="Proteomes" id="UP000239800"/>
    </source>
</evidence>
<dbReference type="InterPro" id="IPR032812">
    <property type="entry name" value="SbsA_Ig"/>
</dbReference>
<evidence type="ECO:0000259" key="3">
    <source>
        <dbReference type="Pfam" id="PF13205"/>
    </source>
</evidence>
<dbReference type="OrthoDB" id="9809989at2"/>
<dbReference type="EMBL" id="MQUB01000001">
    <property type="protein sequence ID" value="PQB05648.1"/>
    <property type="molecule type" value="Genomic_DNA"/>
</dbReference>
<dbReference type="RefSeq" id="WP_104813593.1">
    <property type="nucleotide sequence ID" value="NZ_MQUB01000001.1"/>
</dbReference>
<evidence type="ECO:0000256" key="2">
    <source>
        <dbReference type="SAM" id="SignalP"/>
    </source>
</evidence>
<evidence type="ECO:0000256" key="1">
    <source>
        <dbReference type="ARBA" id="ARBA00022729"/>
    </source>
</evidence>
<name>A0A2S7KSU1_9FLAO</name>
<dbReference type="AlphaFoldDB" id="A0A2S7KSU1"/>
<dbReference type="Pfam" id="PF13205">
    <property type="entry name" value="Big_5"/>
    <property type="match status" value="1"/>
</dbReference>
<organism evidence="4 5">
    <name type="scientific">Aureitalea marina</name>
    <dbReference type="NCBI Taxonomy" id="930804"/>
    <lineage>
        <taxon>Bacteria</taxon>
        <taxon>Pseudomonadati</taxon>
        <taxon>Bacteroidota</taxon>
        <taxon>Flavobacteriia</taxon>
        <taxon>Flavobacteriales</taxon>
        <taxon>Flavobacteriaceae</taxon>
        <taxon>Aureitalea</taxon>
    </lineage>
</organism>
<keyword evidence="1 2" id="KW-0732">Signal</keyword>
<accession>A0A2S7KSU1</accession>
<proteinExistence type="predicted"/>
<evidence type="ECO:0000313" key="4">
    <source>
        <dbReference type="EMBL" id="PQB05648.1"/>
    </source>
</evidence>
<keyword evidence="5" id="KW-1185">Reference proteome</keyword>
<sequence>MKIRLYHLLAVLAMILAFSNCAKRGSPDGGPRDSIAPVILKTSPENYTIYFDTDEIRVTFDEFIRLEDLQQNLIISPPLEYQPEISPFNTSKTLKVKINDTLKENTTYSINFGQSIVDNNEGNPYLYYKYVFSTGSYIDSLTLSGTVRDALLSELAAQPTLMLYEVTEEFTDSVVYLEKPTYITTLRDTTNLFEFTNLKEGRYLLVALQEEQSNYTFQPDTDKIGFIPQMVNVPSDSLFDLVLFKEELDYEVGRARHVSKYHLQLGFQGDGSDLYLEPMSELPDDFEFKRIRNREYDTIQYWFKPAIDVEQQDTLYFMARKGERSDSIIVRTRDLYADSLVVNSISNRTLIPRDSFKIRANTPIVDLNPDLMEIMAQDSTMIVPEVTLNEEFNEASLVFDKADETAYRVRFYPGAITDFYGETNDTLQYNFRTIALSDYGTLDLNLVGQANYPLVVQLVDESYRVVREARLQSQEPINFDYILPAKYYIRLIEDSNDNGRWDSGNFLKRLLPEKVIYYPELIEVRANWSLNETFILGD</sequence>
<gene>
    <name evidence="4" type="ORF">BST85_12635</name>
</gene>
<protein>
    <recommendedName>
        <fullName evidence="3">SbsA Ig-like domain-containing protein</fullName>
    </recommendedName>
</protein>
<feature type="chain" id="PRO_5015521854" description="SbsA Ig-like domain-containing protein" evidence="2">
    <location>
        <begin position="23"/>
        <end position="538"/>
    </location>
</feature>
<comment type="caution">
    <text evidence="4">The sequence shown here is derived from an EMBL/GenBank/DDBJ whole genome shotgun (WGS) entry which is preliminary data.</text>
</comment>
<feature type="signal peptide" evidence="2">
    <location>
        <begin position="1"/>
        <end position="22"/>
    </location>
</feature>
<dbReference type="Proteomes" id="UP000239800">
    <property type="component" value="Unassembled WGS sequence"/>
</dbReference>
<reference evidence="4 5" key="1">
    <citation type="submission" date="2016-11" db="EMBL/GenBank/DDBJ databases">
        <title>Trade-off between light-utilization and light-protection in marine flavobacteria.</title>
        <authorList>
            <person name="Kumagai Y."/>
        </authorList>
    </citation>
    <scope>NUCLEOTIDE SEQUENCE [LARGE SCALE GENOMIC DNA]</scope>
    <source>
        <strain evidence="4 5">NBRC 107741</strain>
    </source>
</reference>
<feature type="domain" description="SbsA Ig-like" evidence="3">
    <location>
        <begin position="33"/>
        <end position="134"/>
    </location>
</feature>